<dbReference type="NCBIfam" id="TIGR00543">
    <property type="entry name" value="isochor_syn"/>
    <property type="match status" value="1"/>
</dbReference>
<organism evidence="7 8">
    <name type="scientific">Alicyclobacillus fastidiosus</name>
    <dbReference type="NCBI Taxonomy" id="392011"/>
    <lineage>
        <taxon>Bacteria</taxon>
        <taxon>Bacillati</taxon>
        <taxon>Bacillota</taxon>
        <taxon>Bacilli</taxon>
        <taxon>Bacillales</taxon>
        <taxon>Alicyclobacillaceae</taxon>
        <taxon>Alicyclobacillus</taxon>
    </lineage>
</organism>
<dbReference type="EC" id="5.4.4.2" evidence="3"/>
<dbReference type="GO" id="GO:0008909">
    <property type="term" value="F:isochorismate synthase activity"/>
    <property type="evidence" value="ECO:0007669"/>
    <property type="project" value="UniProtKB-EC"/>
</dbReference>
<dbReference type="Proteomes" id="UP001579974">
    <property type="component" value="Unassembled WGS sequence"/>
</dbReference>
<gene>
    <name evidence="7" type="ORF">KKP3000_000568</name>
</gene>
<comment type="caution">
    <text evidence="7">The sequence shown here is derived from an EMBL/GenBank/DDBJ whole genome shotgun (WGS) entry which is preliminary data.</text>
</comment>
<dbReference type="InterPro" id="IPR005801">
    <property type="entry name" value="ADC_synthase"/>
</dbReference>
<dbReference type="EMBL" id="JBDXSU010000014">
    <property type="protein sequence ID" value="MFB5191786.1"/>
    <property type="molecule type" value="Genomic_DNA"/>
</dbReference>
<comment type="catalytic activity">
    <reaction evidence="1">
        <text>chorismate = isochorismate</text>
        <dbReference type="Rhea" id="RHEA:18985"/>
        <dbReference type="ChEBI" id="CHEBI:29748"/>
        <dbReference type="ChEBI" id="CHEBI:29780"/>
        <dbReference type="EC" id="5.4.4.2"/>
    </reaction>
</comment>
<evidence type="ECO:0000259" key="6">
    <source>
        <dbReference type="Pfam" id="PF00425"/>
    </source>
</evidence>
<evidence type="ECO:0000256" key="3">
    <source>
        <dbReference type="ARBA" id="ARBA00012824"/>
    </source>
</evidence>
<dbReference type="PANTHER" id="PTHR42839">
    <property type="entry name" value="ISOCHORISMATE SYNTHASE ENTC"/>
    <property type="match status" value="1"/>
</dbReference>
<evidence type="ECO:0000256" key="5">
    <source>
        <dbReference type="ARBA" id="ARBA00041564"/>
    </source>
</evidence>
<dbReference type="Pfam" id="PF00425">
    <property type="entry name" value="Chorismate_bind"/>
    <property type="match status" value="1"/>
</dbReference>
<evidence type="ECO:0000313" key="8">
    <source>
        <dbReference type="Proteomes" id="UP001579974"/>
    </source>
</evidence>
<accession>A0ABV5AHR4</accession>
<proteinExistence type="inferred from homology"/>
<dbReference type="InterPro" id="IPR004561">
    <property type="entry name" value="IsoChor_synthase"/>
</dbReference>
<dbReference type="PANTHER" id="PTHR42839:SF2">
    <property type="entry name" value="ISOCHORISMATE SYNTHASE ENTC"/>
    <property type="match status" value="1"/>
</dbReference>
<keyword evidence="8" id="KW-1185">Reference proteome</keyword>
<evidence type="ECO:0000256" key="2">
    <source>
        <dbReference type="ARBA" id="ARBA00005297"/>
    </source>
</evidence>
<dbReference type="InterPro" id="IPR015890">
    <property type="entry name" value="Chorismate_C"/>
</dbReference>
<sequence length="451" mass="48520">MISWQKIIDDVVAAFEAGRAAVWGTNRIIRTTTHVKLPLSELLHWQLSIPAVFSSDPATDRVTLGLGAAQVLHGTGPDAMGDIQAAIRALPDPDIDVTWFGGFAFDPTEPVAGALDGWPHALWFVPTVTLMREAGTDCVTITVVVPAELDAAAVCNTLTDVEAELQRSFGGGEARSSASHVRPEVGMVHDEQSWRQLVETAVGELQHGDLHKVVLARQTPAEVQVSLAEALERLLDAYGSSHVFAMQWAQRWLVAASPEQLVRVTDGTMAVDCLAGTTDRSKDMAIDAALANELFSSEKNRMEHAAVVRVVMERLKLVALDIDVPDVPVIKKLANVQHLYTPIRGRLRPGMHLFDAAGLLHPTPAVGGVPLAGALQFIRNHEGWPRGYYAGAIGFVDTAGSGLLSVALRSAAIAYPHATLYAGCGIVAASDPNEEWRETEMKLKPMRLALG</sequence>
<dbReference type="SUPFAM" id="SSF56322">
    <property type="entry name" value="ADC synthase"/>
    <property type="match status" value="1"/>
</dbReference>
<comment type="similarity">
    <text evidence="2">Belongs to the isochorismate synthase family.</text>
</comment>
<evidence type="ECO:0000256" key="1">
    <source>
        <dbReference type="ARBA" id="ARBA00000799"/>
    </source>
</evidence>
<evidence type="ECO:0000256" key="4">
    <source>
        <dbReference type="ARBA" id="ARBA00023235"/>
    </source>
</evidence>
<dbReference type="Gene3D" id="3.60.120.10">
    <property type="entry name" value="Anthranilate synthase"/>
    <property type="match status" value="1"/>
</dbReference>
<feature type="domain" description="Chorismate-utilising enzyme C-terminal" evidence="6">
    <location>
        <begin position="191"/>
        <end position="442"/>
    </location>
</feature>
<evidence type="ECO:0000313" key="7">
    <source>
        <dbReference type="EMBL" id="MFB5191786.1"/>
    </source>
</evidence>
<dbReference type="RefSeq" id="WP_275476932.1">
    <property type="nucleotide sequence ID" value="NZ_CP162940.1"/>
</dbReference>
<reference evidence="7 8" key="1">
    <citation type="journal article" date="2024" name="Int. J. Mol. Sci.">
        <title>Exploration of Alicyclobacillus spp. Genome in Search of Antibiotic Resistance.</title>
        <authorList>
            <person name="Bucka-Kolendo J."/>
            <person name="Kiousi D.E."/>
            <person name="Dekowska A."/>
            <person name="Mikolajczuk-Szczyrba A."/>
            <person name="Karadedos D.M."/>
            <person name="Michael P."/>
            <person name="Galanis A."/>
            <person name="Sokolowska B."/>
        </authorList>
    </citation>
    <scope>NUCLEOTIDE SEQUENCE [LARGE SCALE GENOMIC DNA]</scope>
    <source>
        <strain evidence="7 8">KKP 3000</strain>
    </source>
</reference>
<name>A0ABV5AHR4_9BACL</name>
<protein>
    <recommendedName>
        <fullName evidence="3">isochorismate synthase</fullName>
        <ecNumber evidence="3">5.4.4.2</ecNumber>
    </recommendedName>
    <alternativeName>
        <fullName evidence="5">Isochorismate mutase</fullName>
    </alternativeName>
</protein>
<keyword evidence="4 7" id="KW-0413">Isomerase</keyword>